<dbReference type="SUPFAM" id="SSF50242">
    <property type="entry name" value="TIMP-like"/>
    <property type="match status" value="2"/>
</dbReference>
<evidence type="ECO:0000256" key="1">
    <source>
        <dbReference type="ARBA" id="ARBA00004613"/>
    </source>
</evidence>
<comment type="subcellular location">
    <subcellularLocation>
        <location evidence="1">Secreted</location>
    </subcellularLocation>
</comment>
<sequence length="635" mass="72865">MTRERRNNYGENYTKKRDLFTTDKMLTERRIMILYFLLHLLSIASSEFENRTRLKTKDNRMKKYIPTTTFDSTDSCGDGVNAKYCTPPFEDITRVLKKKFESSQTCGIEQSERYCKRENDKWSCKFCDSSQTAKMLPTRHLNDHEKTTDEETCWYSGSVVDPSDAAGIVSEADLEKTQTRNVTLTIDFSHPYEISFITMKFCGPVPAAMVIYKSTGNNDEWQPYQYYADNCRETFGIEPNEEITRLNQEKALCSERYSKNKEGTRVSFNTVNNRGDSSVSSPVVQNWMTAQAIKIELLKPSIWPVNNNGLKTPSSTLVASYQYAISDIRISGHCQCNGHADSCEIIDGKPKCICKHGTVGDTCNMCHSFYQDRPWQRGTKSNPNECRACNCNLHANKCKFNDTLYKMSGNQSGGMCQKCRHNTSGARCQVCKPGYTPDPNKSVDNPKYCKKIPNPIKDPLLPSSSCANMCKKQDSISLPPKEYCKKTMILKIDVKSRKTVRNKYVVYVVNVQKVYRPKRSRKTTNSRSKNPFILTSKESRSTRKKHAASSSSPPHITKGKWEIWQNKKYAKCGCPKLRVKKIYLLLGKHKSVRHSRHGSRRKFKIDRHSNSLKWRDLFDSNLKSIEALNREQKNC</sequence>
<dbReference type="PROSITE" id="PS50189">
    <property type="entry name" value="NTR"/>
    <property type="match status" value="1"/>
</dbReference>
<keyword evidence="6" id="KW-0325">Glycoprotein</keyword>
<dbReference type="PROSITE" id="PS51117">
    <property type="entry name" value="LAMININ_NTER"/>
    <property type="match status" value="1"/>
</dbReference>
<reference evidence="11 12" key="1">
    <citation type="submission" date="2021-04" db="EMBL/GenBank/DDBJ databases">
        <authorList>
            <person name="Bliznina A."/>
        </authorList>
    </citation>
    <scope>NUCLEOTIDE SEQUENCE [LARGE SCALE GENOMIC DNA]</scope>
</reference>
<keyword evidence="2" id="KW-0964">Secreted</keyword>
<organism evidence="11 12">
    <name type="scientific">Oikopleura dioica</name>
    <name type="common">Tunicate</name>
    <dbReference type="NCBI Taxonomy" id="34765"/>
    <lineage>
        <taxon>Eukaryota</taxon>
        <taxon>Metazoa</taxon>
        <taxon>Chordata</taxon>
        <taxon>Tunicata</taxon>
        <taxon>Appendicularia</taxon>
        <taxon>Copelata</taxon>
        <taxon>Oikopleuridae</taxon>
        <taxon>Oikopleura</taxon>
    </lineage>
</organism>
<name>A0ABN7T0I9_OIKDI</name>
<dbReference type="InterPro" id="IPR008211">
    <property type="entry name" value="Laminin_N"/>
</dbReference>
<evidence type="ECO:0000256" key="4">
    <source>
        <dbReference type="ARBA" id="ARBA00022737"/>
    </source>
</evidence>
<dbReference type="InterPro" id="IPR008993">
    <property type="entry name" value="TIMP-like_OB-fold"/>
</dbReference>
<dbReference type="InterPro" id="IPR050440">
    <property type="entry name" value="Laminin/Netrin_ECM"/>
</dbReference>
<dbReference type="SMART" id="SM00180">
    <property type="entry name" value="EGF_Lam"/>
    <property type="match status" value="2"/>
</dbReference>
<evidence type="ECO:0000259" key="10">
    <source>
        <dbReference type="PROSITE" id="PS51117"/>
    </source>
</evidence>
<dbReference type="EMBL" id="OU015567">
    <property type="protein sequence ID" value="CAG5109593.1"/>
    <property type="molecule type" value="Genomic_DNA"/>
</dbReference>
<dbReference type="Pfam" id="PF01759">
    <property type="entry name" value="NTR"/>
    <property type="match status" value="1"/>
</dbReference>
<dbReference type="Pfam" id="PF00053">
    <property type="entry name" value="EGF_laminin"/>
    <property type="match status" value="1"/>
</dbReference>
<dbReference type="InterPro" id="IPR056863">
    <property type="entry name" value="LMN_ATRN_NET-like_EGF"/>
</dbReference>
<dbReference type="PANTHER" id="PTHR10574">
    <property type="entry name" value="NETRIN/LAMININ-RELATED"/>
    <property type="match status" value="1"/>
</dbReference>
<evidence type="ECO:0000259" key="9">
    <source>
        <dbReference type="PROSITE" id="PS50189"/>
    </source>
</evidence>
<dbReference type="InterPro" id="IPR018933">
    <property type="entry name" value="Netrin_module_non-TIMP"/>
</dbReference>
<dbReference type="InterPro" id="IPR002049">
    <property type="entry name" value="LE_dom"/>
</dbReference>
<dbReference type="SMART" id="SM00136">
    <property type="entry name" value="LamNT"/>
    <property type="match status" value="1"/>
</dbReference>
<dbReference type="Pfam" id="PF00055">
    <property type="entry name" value="Laminin_N"/>
    <property type="match status" value="1"/>
</dbReference>
<keyword evidence="4" id="KW-0677">Repeat</keyword>
<proteinExistence type="predicted"/>
<dbReference type="CDD" id="cd00055">
    <property type="entry name" value="EGF_Lam"/>
    <property type="match status" value="2"/>
</dbReference>
<dbReference type="PANTHER" id="PTHR10574:SF406">
    <property type="entry name" value="LAMININ SUBUNIT ALPHA 5"/>
    <property type="match status" value="1"/>
</dbReference>
<evidence type="ECO:0000256" key="3">
    <source>
        <dbReference type="ARBA" id="ARBA00022729"/>
    </source>
</evidence>
<dbReference type="Gene3D" id="2.10.25.10">
    <property type="entry name" value="Laminin"/>
    <property type="match status" value="1"/>
</dbReference>
<dbReference type="InterPro" id="IPR001134">
    <property type="entry name" value="Netrin_domain"/>
</dbReference>
<evidence type="ECO:0000256" key="5">
    <source>
        <dbReference type="ARBA" id="ARBA00023157"/>
    </source>
</evidence>
<evidence type="ECO:0000313" key="12">
    <source>
        <dbReference type="Proteomes" id="UP001158576"/>
    </source>
</evidence>
<feature type="region of interest" description="Disordered" evidence="8">
    <location>
        <begin position="518"/>
        <end position="554"/>
    </location>
</feature>
<feature type="domain" description="NTR" evidence="9">
    <location>
        <begin position="466"/>
        <end position="635"/>
    </location>
</feature>
<dbReference type="SUPFAM" id="SSF57196">
    <property type="entry name" value="EGF/Laminin"/>
    <property type="match status" value="2"/>
</dbReference>
<dbReference type="PROSITE" id="PS01248">
    <property type="entry name" value="EGF_LAM_1"/>
    <property type="match status" value="1"/>
</dbReference>
<accession>A0ABN7T0I9</accession>
<evidence type="ECO:0000256" key="8">
    <source>
        <dbReference type="SAM" id="MobiDB-lite"/>
    </source>
</evidence>
<keyword evidence="12" id="KW-1185">Reference proteome</keyword>
<dbReference type="Pfam" id="PF24973">
    <property type="entry name" value="EGF_LMN_ATRN"/>
    <property type="match status" value="1"/>
</dbReference>
<evidence type="ECO:0000256" key="2">
    <source>
        <dbReference type="ARBA" id="ARBA00022525"/>
    </source>
</evidence>
<keyword evidence="5" id="KW-1015">Disulfide bond</keyword>
<evidence type="ECO:0000256" key="7">
    <source>
        <dbReference type="ARBA" id="ARBA00023292"/>
    </source>
</evidence>
<keyword evidence="3" id="KW-0732">Signal</keyword>
<evidence type="ECO:0000256" key="6">
    <source>
        <dbReference type="ARBA" id="ARBA00023180"/>
    </source>
</evidence>
<dbReference type="Proteomes" id="UP001158576">
    <property type="component" value="Chromosome 2"/>
</dbReference>
<protein>
    <submittedName>
        <fullName evidence="11">Oidioi.mRNA.OKI2018_I69.chr2.g4113.t1.cds</fullName>
    </submittedName>
</protein>
<gene>
    <name evidence="11" type="ORF">OKIOD_LOCUS12878</name>
</gene>
<dbReference type="Gene3D" id="2.60.120.260">
    <property type="entry name" value="Galactose-binding domain-like"/>
    <property type="match status" value="1"/>
</dbReference>
<evidence type="ECO:0000313" key="11">
    <source>
        <dbReference type="EMBL" id="CAG5109593.1"/>
    </source>
</evidence>
<keyword evidence="7" id="KW-0424">Laminin EGF-like domain</keyword>
<feature type="domain" description="Laminin N-terminal" evidence="10">
    <location>
        <begin position="81"/>
        <end position="333"/>
    </location>
</feature>